<keyword evidence="1" id="KW-0472">Membrane</keyword>
<dbReference type="InterPro" id="IPR052336">
    <property type="entry name" value="MlaD_Phospholipid_Transporter"/>
</dbReference>
<dbReference type="GO" id="GO:0051701">
    <property type="term" value="P:biological process involved in interaction with host"/>
    <property type="evidence" value="ECO:0007669"/>
    <property type="project" value="TreeGrafter"/>
</dbReference>
<comment type="caution">
    <text evidence="3">The sequence shown here is derived from an EMBL/GenBank/DDBJ whole genome shotgun (WGS) entry which is preliminary data.</text>
</comment>
<dbReference type="PATRIC" id="fig|1299334.3.peg.7075"/>
<accession>X7ZXZ4</accession>
<name>X7ZXZ4_MYCXE</name>
<keyword evidence="1" id="KW-0812">Transmembrane</keyword>
<dbReference type="InterPro" id="IPR003399">
    <property type="entry name" value="Mce/MlaD"/>
</dbReference>
<evidence type="ECO:0000259" key="2">
    <source>
        <dbReference type="Pfam" id="PF02470"/>
    </source>
</evidence>
<dbReference type="PANTHER" id="PTHR33371">
    <property type="entry name" value="INTERMEMBRANE PHOSPHOLIPID TRANSPORT SYSTEM BINDING PROTEIN MLAD-RELATED"/>
    <property type="match status" value="1"/>
</dbReference>
<dbReference type="GO" id="GO:0005576">
    <property type="term" value="C:extracellular region"/>
    <property type="evidence" value="ECO:0007669"/>
    <property type="project" value="TreeGrafter"/>
</dbReference>
<dbReference type="Pfam" id="PF02470">
    <property type="entry name" value="MlaD"/>
    <property type="match status" value="1"/>
</dbReference>
<evidence type="ECO:0000313" key="3">
    <source>
        <dbReference type="EMBL" id="EUA23593.1"/>
    </source>
</evidence>
<feature type="transmembrane region" description="Helical" evidence="1">
    <location>
        <begin position="12"/>
        <end position="34"/>
    </location>
</feature>
<reference evidence="3" key="1">
    <citation type="submission" date="2014-01" db="EMBL/GenBank/DDBJ databases">
        <authorList>
            <person name="Brown-Elliot B."/>
            <person name="Wallace R."/>
            <person name="Lenaerts A."/>
            <person name="Ordway D."/>
            <person name="DeGroote M.A."/>
            <person name="Parker T."/>
            <person name="Sizemore C."/>
            <person name="Tallon L.J."/>
            <person name="Sadzewicz L.K."/>
            <person name="Sengamalay N."/>
            <person name="Fraser C.M."/>
            <person name="Hine E."/>
            <person name="Shefchek K.A."/>
            <person name="Das S.P."/>
            <person name="Tettelin H."/>
        </authorList>
    </citation>
    <scope>NUCLEOTIDE SEQUENCE [LARGE SCALE GENOMIC DNA]</scope>
    <source>
        <strain evidence="3">4042</strain>
    </source>
</reference>
<dbReference type="AlphaFoldDB" id="X7ZXZ4"/>
<protein>
    <submittedName>
        <fullName evidence="3">Mce related family protein</fullName>
    </submittedName>
</protein>
<evidence type="ECO:0000256" key="1">
    <source>
        <dbReference type="SAM" id="Phobius"/>
    </source>
</evidence>
<sequence length="159" mass="17335">MKTIRREAGLHPALWTVIFLAVIVALTALTIGAFNRDLRPYARVTLASDRSGLVMEPGAKVKLRGVQVGRVSSIQPGDPVKLQLELYPEQLKYIPANITAQITATTVFGAKYVELLTPTEPSRKRLAAGAVVKARNVSTEVNTVFENLLGVLNQVDTRN</sequence>
<gene>
    <name evidence="3" type="ORF">I553_5111</name>
</gene>
<feature type="domain" description="Mce/MlaD" evidence="2">
    <location>
        <begin position="42"/>
        <end position="116"/>
    </location>
</feature>
<organism evidence="3">
    <name type="scientific">Mycobacterium xenopi 4042</name>
    <dbReference type="NCBI Taxonomy" id="1299334"/>
    <lineage>
        <taxon>Bacteria</taxon>
        <taxon>Bacillati</taxon>
        <taxon>Actinomycetota</taxon>
        <taxon>Actinomycetes</taxon>
        <taxon>Mycobacteriales</taxon>
        <taxon>Mycobacteriaceae</taxon>
        <taxon>Mycobacterium</taxon>
    </lineage>
</organism>
<dbReference type="PANTHER" id="PTHR33371:SF19">
    <property type="entry name" value="MCE-FAMILY PROTEIN MCE4A"/>
    <property type="match status" value="1"/>
</dbReference>
<dbReference type="EMBL" id="JAOB01000069">
    <property type="protein sequence ID" value="EUA23593.1"/>
    <property type="molecule type" value="Genomic_DNA"/>
</dbReference>
<keyword evidence="1" id="KW-1133">Transmembrane helix</keyword>
<proteinExistence type="predicted"/>